<dbReference type="OrthoDB" id="9795390at2"/>
<comment type="similarity">
    <text evidence="1">Belongs to the protein kinase superfamily. ADCK protein kinase family.</text>
</comment>
<dbReference type="Pfam" id="PF03109">
    <property type="entry name" value="ABC1"/>
    <property type="match status" value="1"/>
</dbReference>
<keyword evidence="2" id="KW-0472">Membrane</keyword>
<evidence type="ECO:0000259" key="3">
    <source>
        <dbReference type="Pfam" id="PF03109"/>
    </source>
</evidence>
<evidence type="ECO:0000313" key="5">
    <source>
        <dbReference type="Proteomes" id="UP000002027"/>
    </source>
</evidence>
<accession>D1C2P8</accession>
<dbReference type="HOGENOM" id="CLU_006533_0_3_0"/>
<organism evidence="4 5">
    <name type="scientific">Sphaerobacter thermophilus (strain ATCC 49802 / DSM 20745 / KCCM 41009 / NCIMB 13125 / S 6022)</name>
    <dbReference type="NCBI Taxonomy" id="479434"/>
    <lineage>
        <taxon>Bacteria</taxon>
        <taxon>Pseudomonadati</taxon>
        <taxon>Thermomicrobiota</taxon>
        <taxon>Thermomicrobia</taxon>
        <taxon>Sphaerobacterales</taxon>
        <taxon>Sphaerobacterineae</taxon>
        <taxon>Sphaerobacteraceae</taxon>
        <taxon>Sphaerobacter</taxon>
    </lineage>
</organism>
<dbReference type="RefSeq" id="WP_012871562.1">
    <property type="nucleotide sequence ID" value="NC_013523.1"/>
</dbReference>
<dbReference type="Proteomes" id="UP000002027">
    <property type="component" value="Chromosome 1"/>
</dbReference>
<keyword evidence="2" id="KW-1133">Transmembrane helix</keyword>
<feature type="transmembrane region" description="Helical" evidence="2">
    <location>
        <begin position="530"/>
        <end position="553"/>
    </location>
</feature>
<dbReference type="STRING" id="479434.Sthe_1079"/>
<dbReference type="AlphaFoldDB" id="D1C2P8"/>
<dbReference type="InterPro" id="IPR050154">
    <property type="entry name" value="UbiB_kinase"/>
</dbReference>
<reference evidence="5" key="1">
    <citation type="submission" date="2009-11" db="EMBL/GenBank/DDBJ databases">
        <title>The complete chromosome 1 of Sphaerobacter thermophilus DSM 20745.</title>
        <authorList>
            <person name="Lucas S."/>
            <person name="Copeland A."/>
            <person name="Lapidus A."/>
            <person name="Glavina del Rio T."/>
            <person name="Dalin E."/>
            <person name="Tice H."/>
            <person name="Bruce D."/>
            <person name="Goodwin L."/>
            <person name="Pitluck S."/>
            <person name="Kyrpides N."/>
            <person name="Mavromatis K."/>
            <person name="Ivanova N."/>
            <person name="Mikhailova N."/>
            <person name="LaButti K.M."/>
            <person name="Clum A."/>
            <person name="Sun H.I."/>
            <person name="Brettin T."/>
            <person name="Detter J.C."/>
            <person name="Han C."/>
            <person name="Larimer F."/>
            <person name="Land M."/>
            <person name="Hauser L."/>
            <person name="Markowitz V."/>
            <person name="Cheng J.F."/>
            <person name="Hugenholtz P."/>
            <person name="Woyke T."/>
            <person name="Wu D."/>
            <person name="Steenblock K."/>
            <person name="Schneider S."/>
            <person name="Pukall R."/>
            <person name="Goeker M."/>
            <person name="Klenk H.P."/>
            <person name="Eisen J.A."/>
        </authorList>
    </citation>
    <scope>NUCLEOTIDE SEQUENCE [LARGE SCALE GENOMIC DNA]</scope>
    <source>
        <strain evidence="5">ATCC 49802 / DSM 20745 / S 6022</strain>
    </source>
</reference>
<feature type="domain" description="ABC1 atypical kinase-like" evidence="3">
    <location>
        <begin position="99"/>
        <end position="341"/>
    </location>
</feature>
<dbReference type="SUPFAM" id="SSF56112">
    <property type="entry name" value="Protein kinase-like (PK-like)"/>
    <property type="match status" value="1"/>
</dbReference>
<sequence length="563" mass="63298">MPSLSLRGPVFLHRRRYAEIITVLSRHGLGWLLYQLGLSTLVPLQRLPLRHAKRVPRYTQPEHLRLALEELGTTFIKLGQILSTREDLLPPEYVAELSKLREHVPPVPAEAIIATIEESFGRPLSDLYSEFDPTPIAAASIGQVHAARLPGGTPVVVKVQKPGIAAQVEEDLAILMQMARFAQRRAPLAEAYDLVALVDEFGWTLRSELDYMREGRNADQLRQYFADSPYVVIPIVFWEHTTSRVITLERLHGIHIDDIDALDRAGIDRRRLARNAANLILDQVFVHRMFHADPHPGNFAVLPDGRIAAFDFGMIGRIDDATRDALMSVVLAAVNQDADGLVDGLAALSVVGRGTDRDGLRRDIQHLLDRYYGVSLSEYRFNEIFQDLMEMVRRRRLQLPAELSLLLKTLAMYEALGRKLDPDFEPFAVAAPYVRRAVLEQYLPQTWVPQLLAAGDDAMRLLTTLPRRANRLLTRAEHGDLEVAMRVIGIEEMTRQAHLLVNRLIGAILIASSLVSLGLLLTVYHPPWLLTWLAPLVGAGVLVTLALGLFLALRARRNGRRFR</sequence>
<keyword evidence="2" id="KW-0812">Transmembrane</keyword>
<dbReference type="InterPro" id="IPR004147">
    <property type="entry name" value="ABC1_dom"/>
</dbReference>
<feature type="transmembrane region" description="Helical" evidence="2">
    <location>
        <begin position="504"/>
        <end position="524"/>
    </location>
</feature>
<dbReference type="InterPro" id="IPR011009">
    <property type="entry name" value="Kinase-like_dom_sf"/>
</dbReference>
<evidence type="ECO:0000313" key="4">
    <source>
        <dbReference type="EMBL" id="ACZ38515.1"/>
    </source>
</evidence>
<gene>
    <name evidence="4" type="ordered locus">Sthe_1079</name>
</gene>
<keyword evidence="5" id="KW-1185">Reference proteome</keyword>
<dbReference type="InParanoid" id="D1C2P8"/>
<dbReference type="eggNOG" id="COG0661">
    <property type="taxonomic scope" value="Bacteria"/>
</dbReference>
<evidence type="ECO:0000256" key="1">
    <source>
        <dbReference type="ARBA" id="ARBA00009670"/>
    </source>
</evidence>
<name>D1C2P8_SPHTD</name>
<dbReference type="PANTHER" id="PTHR10566:SF113">
    <property type="entry name" value="PROTEIN ACTIVITY OF BC1 COMPLEX KINASE 7, CHLOROPLASTIC"/>
    <property type="match status" value="1"/>
</dbReference>
<evidence type="ECO:0000256" key="2">
    <source>
        <dbReference type="SAM" id="Phobius"/>
    </source>
</evidence>
<proteinExistence type="inferred from homology"/>
<protein>
    <submittedName>
        <fullName evidence="4">ABC-1 domain protein</fullName>
    </submittedName>
</protein>
<dbReference type="EMBL" id="CP001823">
    <property type="protein sequence ID" value="ACZ38515.1"/>
    <property type="molecule type" value="Genomic_DNA"/>
</dbReference>
<reference evidence="4 5" key="2">
    <citation type="journal article" date="2010" name="Stand. Genomic Sci.">
        <title>Complete genome sequence of Desulfohalobium retbaense type strain (HR(100)).</title>
        <authorList>
            <person name="Spring S."/>
            <person name="Nolan M."/>
            <person name="Lapidus A."/>
            <person name="Glavina Del Rio T."/>
            <person name="Copeland A."/>
            <person name="Tice H."/>
            <person name="Cheng J.F."/>
            <person name="Lucas S."/>
            <person name="Land M."/>
            <person name="Chen F."/>
            <person name="Bruce D."/>
            <person name="Goodwin L."/>
            <person name="Pitluck S."/>
            <person name="Ivanova N."/>
            <person name="Mavromatis K."/>
            <person name="Mikhailova N."/>
            <person name="Pati A."/>
            <person name="Chen A."/>
            <person name="Palaniappan K."/>
            <person name="Hauser L."/>
            <person name="Chang Y.J."/>
            <person name="Jeffries C.D."/>
            <person name="Munk C."/>
            <person name="Kiss H."/>
            <person name="Chain P."/>
            <person name="Han C."/>
            <person name="Brettin T."/>
            <person name="Detter J.C."/>
            <person name="Schuler E."/>
            <person name="Goker M."/>
            <person name="Rohde M."/>
            <person name="Bristow J."/>
            <person name="Eisen J.A."/>
            <person name="Markowitz V."/>
            <person name="Hugenholtz P."/>
            <person name="Kyrpides N.C."/>
            <person name="Klenk H.P."/>
        </authorList>
    </citation>
    <scope>NUCLEOTIDE SEQUENCE [LARGE SCALE GENOMIC DNA]</scope>
    <source>
        <strain evidence="5">ATCC 49802 / DSM 20745 / S 6022</strain>
    </source>
</reference>
<dbReference type="PANTHER" id="PTHR10566">
    <property type="entry name" value="CHAPERONE-ACTIVITY OF BC1 COMPLEX CABC1 -RELATED"/>
    <property type="match status" value="1"/>
</dbReference>
<dbReference type="CDD" id="cd05121">
    <property type="entry name" value="ABC1_ADCK3-like"/>
    <property type="match status" value="1"/>
</dbReference>
<dbReference type="KEGG" id="sti:Sthe_1079"/>